<gene>
    <name evidence="1" type="ORF">CKO45_08155</name>
</gene>
<reference evidence="1 2" key="1">
    <citation type="journal article" date="2020" name="Microorganisms">
        <title>Osmotic Adaptation and Compatible Solute Biosynthesis of Phototrophic Bacteria as Revealed from Genome Analyses.</title>
        <authorList>
            <person name="Imhoff J.F."/>
            <person name="Rahn T."/>
            <person name="Kunzel S."/>
            <person name="Keller A."/>
            <person name="Neulinger S.C."/>
        </authorList>
    </citation>
    <scope>NUCLEOTIDE SEQUENCE [LARGE SCALE GENOMIC DNA]</scope>
    <source>
        <strain evidence="1 2">DSM 15382</strain>
    </source>
</reference>
<organism evidence="1 2">
    <name type="scientific">Paracraurococcus ruber</name>
    <dbReference type="NCBI Taxonomy" id="77675"/>
    <lineage>
        <taxon>Bacteria</taxon>
        <taxon>Pseudomonadati</taxon>
        <taxon>Pseudomonadota</taxon>
        <taxon>Alphaproteobacteria</taxon>
        <taxon>Acetobacterales</taxon>
        <taxon>Roseomonadaceae</taxon>
        <taxon>Paracraurococcus</taxon>
    </lineage>
</organism>
<keyword evidence="2" id="KW-1185">Reference proteome</keyword>
<evidence type="ECO:0000313" key="1">
    <source>
        <dbReference type="EMBL" id="MBK1658202.1"/>
    </source>
</evidence>
<protein>
    <submittedName>
        <fullName evidence="1">Uncharacterized protein</fullName>
    </submittedName>
</protein>
<dbReference type="Gene3D" id="3.40.50.150">
    <property type="entry name" value="Vaccinia Virus protein VP39"/>
    <property type="match status" value="1"/>
</dbReference>
<dbReference type="Proteomes" id="UP000697995">
    <property type="component" value="Unassembled WGS sequence"/>
</dbReference>
<dbReference type="RefSeq" id="WP_200305461.1">
    <property type="nucleotide sequence ID" value="NZ_NRSG01000042.1"/>
</dbReference>
<proteinExistence type="predicted"/>
<dbReference type="PROSITE" id="PS51257">
    <property type="entry name" value="PROKAR_LIPOPROTEIN"/>
    <property type="match status" value="1"/>
</dbReference>
<sequence length="92" mass="9392">MARPPAGEGLFRAPRFGTAWAPVAALAAAGCGGARLVPFWPRAGLPAKRALLQAWREGRGPARIEPGLTLHADAGFTPAAEAVLRDGAALPG</sequence>
<dbReference type="InterPro" id="IPR029063">
    <property type="entry name" value="SAM-dependent_MTases_sf"/>
</dbReference>
<accession>A0ABS1CW74</accession>
<comment type="caution">
    <text evidence="1">The sequence shown here is derived from an EMBL/GenBank/DDBJ whole genome shotgun (WGS) entry which is preliminary data.</text>
</comment>
<evidence type="ECO:0000313" key="2">
    <source>
        <dbReference type="Proteomes" id="UP000697995"/>
    </source>
</evidence>
<dbReference type="EMBL" id="NRSG01000042">
    <property type="protein sequence ID" value="MBK1658202.1"/>
    <property type="molecule type" value="Genomic_DNA"/>
</dbReference>
<name>A0ABS1CW74_9PROT</name>